<keyword evidence="1" id="KW-0175">Coiled coil</keyword>
<dbReference type="Gene3D" id="3.90.550.10">
    <property type="entry name" value="Spore Coat Polysaccharide Biosynthesis Protein SpsA, Chain A"/>
    <property type="match status" value="1"/>
</dbReference>
<dbReference type="AlphaFoldDB" id="L0DVE3"/>
<feature type="domain" description="Glycosyltransferase 2-like" evidence="2">
    <location>
        <begin position="268"/>
        <end position="362"/>
    </location>
</feature>
<dbReference type="HOGENOM" id="CLU_442065_0_0_6"/>
<dbReference type="eggNOG" id="COG3064">
    <property type="taxonomic scope" value="Bacteria"/>
</dbReference>
<dbReference type="eggNOG" id="COG1216">
    <property type="taxonomic scope" value="Bacteria"/>
</dbReference>
<dbReference type="InterPro" id="IPR001173">
    <property type="entry name" value="Glyco_trans_2-like"/>
</dbReference>
<gene>
    <name evidence="3" type="ordered locus">TVNIR_1913</name>
</gene>
<dbReference type="PANTHER" id="PTHR22916">
    <property type="entry name" value="GLYCOSYLTRANSFERASE"/>
    <property type="match status" value="1"/>
</dbReference>
<evidence type="ECO:0000313" key="3">
    <source>
        <dbReference type="EMBL" id="AGA33574.1"/>
    </source>
</evidence>
<feature type="coiled-coil region" evidence="1">
    <location>
        <begin position="500"/>
        <end position="588"/>
    </location>
</feature>
<dbReference type="InterPro" id="IPR024078">
    <property type="entry name" value="LmbE-like_dom_sf"/>
</dbReference>
<dbReference type="Proteomes" id="UP000010809">
    <property type="component" value="Chromosome"/>
</dbReference>
<dbReference type="EMBL" id="CP003989">
    <property type="protein sequence ID" value="AGA33574.1"/>
    <property type="molecule type" value="Genomic_DNA"/>
</dbReference>
<dbReference type="SUPFAM" id="SSF53448">
    <property type="entry name" value="Nucleotide-diphospho-sugar transferases"/>
    <property type="match status" value="1"/>
</dbReference>
<dbReference type="Pfam" id="PF00535">
    <property type="entry name" value="Glycos_transf_2"/>
    <property type="match status" value="1"/>
</dbReference>
<sequence length="618" mass="69050">MLMEERHVPYECVQALGRGPAVVLAPHPDDEVFGCGGAILRHVDAGDPVRVIVVTDGAAEAPPDSGSAVDYARERQRESRAAGRLLGYGDPEFWGLPDRGVRYGEWLVQRVVDTLRGSGTRLLYAPSVLEMHPDHRALGMVAAEAVRRVGGELRLAMYEVGVPLRPNRLLDVTDLLPRKRAAMAVFASQIRQRDYQGHVEALNRFRSYTLGPEVEAAEAYCVATAAEIAKDPMALYASAARWAAERGLPLDEQTQPLVSVVVRSMGRAALQEALDSLALQTYPRVEVVVVDALGRGHPPLPEWCGRFPLRSVAAGVPLSRSRAANRGLDAANGTFIAFLDDDDLLDPDHLAGLVGHLQNHPSLRAAYAGVRVVDRGPEGQGGIVRVMHEPFNAHRLAYENFIPIHAVVFHRDLLAAGCRFDEDLDVYEDWDFWLQAACHTPFARVDRLSATYRSGGGSGVGLVHARSADASAHRQRLYAKWRARWDASALDAIFGEYRRVRQESLEREQARQRLAEETARQRHALEAQQRLHQALAEQHRDLQDRSAGMQEQHRQEIDRLRQQHRQEIDAVAEQHRQAAARLQQLEQAHSRRLVVRVYRLLRRGRQRLGRVRSPGGRR</sequence>
<keyword evidence="3" id="KW-0808">Transferase</keyword>
<protein>
    <submittedName>
        <fullName evidence="3">Glycosyl transferase, group 2 family protein</fullName>
    </submittedName>
</protein>
<dbReference type="SUPFAM" id="SSF102588">
    <property type="entry name" value="LmbE-like"/>
    <property type="match status" value="1"/>
</dbReference>
<dbReference type="Pfam" id="PF02585">
    <property type="entry name" value="PIG-L"/>
    <property type="match status" value="1"/>
</dbReference>
<evidence type="ECO:0000313" key="4">
    <source>
        <dbReference type="Proteomes" id="UP000010809"/>
    </source>
</evidence>
<dbReference type="PATRIC" id="fig|1255043.3.peg.1937"/>
<reference evidence="3" key="1">
    <citation type="submission" date="2015-12" db="EMBL/GenBank/DDBJ databases">
        <authorList>
            <person name="Tikhonova T.V."/>
            <person name="Pavlov A.R."/>
            <person name="Beletsky A.V."/>
            <person name="Mardanov A.V."/>
            <person name="Sorokin D.Y."/>
            <person name="Ravin N.V."/>
            <person name="Popov V.O."/>
        </authorList>
    </citation>
    <scope>NUCLEOTIDE SEQUENCE</scope>
    <source>
        <strain evidence="3">DSM 14787</strain>
    </source>
</reference>
<keyword evidence="4" id="KW-1185">Reference proteome</keyword>
<dbReference type="InterPro" id="IPR029044">
    <property type="entry name" value="Nucleotide-diphossugar_trans"/>
</dbReference>
<dbReference type="OrthoDB" id="9805612at2"/>
<dbReference type="KEGG" id="tni:TVNIR_1913"/>
<dbReference type="Gene3D" id="3.40.50.10320">
    <property type="entry name" value="LmbE-like"/>
    <property type="match status" value="1"/>
</dbReference>
<evidence type="ECO:0000256" key="1">
    <source>
        <dbReference type="SAM" id="Coils"/>
    </source>
</evidence>
<evidence type="ECO:0000259" key="2">
    <source>
        <dbReference type="Pfam" id="PF00535"/>
    </source>
</evidence>
<accession>L0DVE3</accession>
<organism evidence="3 4">
    <name type="scientific">Thioalkalivibrio nitratireducens (strain DSM 14787 / UNIQEM 213 / ALEN2)</name>
    <dbReference type="NCBI Taxonomy" id="1255043"/>
    <lineage>
        <taxon>Bacteria</taxon>
        <taxon>Pseudomonadati</taxon>
        <taxon>Pseudomonadota</taxon>
        <taxon>Gammaproteobacteria</taxon>
        <taxon>Chromatiales</taxon>
        <taxon>Ectothiorhodospiraceae</taxon>
        <taxon>Thioalkalivibrio</taxon>
    </lineage>
</organism>
<dbReference type="InterPro" id="IPR003737">
    <property type="entry name" value="GlcNAc_PI_deacetylase-related"/>
</dbReference>
<name>L0DVE3_THIND</name>
<proteinExistence type="predicted"/>
<dbReference type="GO" id="GO:0016758">
    <property type="term" value="F:hexosyltransferase activity"/>
    <property type="evidence" value="ECO:0007669"/>
    <property type="project" value="UniProtKB-ARBA"/>
</dbReference>
<dbReference type="eggNOG" id="COG2120">
    <property type="taxonomic scope" value="Bacteria"/>
</dbReference>
<dbReference type="STRING" id="1255043.TVNIR_1913"/>